<protein>
    <submittedName>
        <fullName evidence="1">HTH-type transcriptional regulator alsR</fullName>
    </submittedName>
</protein>
<dbReference type="RefSeq" id="WP_017983367.1">
    <property type="nucleotide sequence ID" value="NZ_AQUL01000001.1"/>
</dbReference>
<dbReference type="Gene3D" id="3.40.190.10">
    <property type="entry name" value="Periplasmic binding protein-like II"/>
    <property type="match status" value="2"/>
</dbReference>
<dbReference type="eggNOG" id="COG0583">
    <property type="taxonomic scope" value="Bacteria"/>
</dbReference>
<evidence type="ECO:0000313" key="1">
    <source>
        <dbReference type="EMBL" id="AIJ24534.1"/>
    </source>
</evidence>
<dbReference type="SUPFAM" id="SSF53850">
    <property type="entry name" value="Periplasmic binding protein-like II"/>
    <property type="match status" value="1"/>
</dbReference>
<dbReference type="Proteomes" id="UP000062973">
    <property type="component" value="Chromosome"/>
</dbReference>
<reference evidence="1 2" key="1">
    <citation type="submission" date="2014-07" db="EMBL/GenBank/DDBJ databases">
        <title>Whole Genome Sequence of the Amycolatopsis methanolica 239.</title>
        <authorList>
            <person name="Tang B."/>
        </authorList>
    </citation>
    <scope>NUCLEOTIDE SEQUENCE [LARGE SCALE GENOMIC DNA]</scope>
    <source>
        <strain evidence="1 2">239</strain>
    </source>
</reference>
<accession>A0A076MUV8</accession>
<dbReference type="EMBL" id="CP009110">
    <property type="protein sequence ID" value="AIJ24534.1"/>
    <property type="molecule type" value="Genomic_DNA"/>
</dbReference>
<organism evidence="1 2">
    <name type="scientific">Amycolatopsis methanolica 239</name>
    <dbReference type="NCBI Taxonomy" id="1068978"/>
    <lineage>
        <taxon>Bacteria</taxon>
        <taxon>Bacillati</taxon>
        <taxon>Actinomycetota</taxon>
        <taxon>Actinomycetes</taxon>
        <taxon>Pseudonocardiales</taxon>
        <taxon>Pseudonocardiaceae</taxon>
        <taxon>Amycolatopsis</taxon>
        <taxon>Amycolatopsis methanolica group</taxon>
    </lineage>
</organism>
<evidence type="ECO:0000313" key="2">
    <source>
        <dbReference type="Proteomes" id="UP000062973"/>
    </source>
</evidence>
<dbReference type="PATRIC" id="fig|1068978.7.peg.4761"/>
<sequence>MIGAVEDKVELVAGGQAIATVPASAGLTGLRPDLTTVPLEDVEPSHVVLATRADDRSRLVAAFRRIAQAQLAGA</sequence>
<keyword evidence="2" id="KW-1185">Reference proteome</keyword>
<name>A0A076MUV8_AMYME</name>
<dbReference type="HOGENOM" id="CLU_2679566_0_0_11"/>
<gene>
    <name evidence="1" type="ORF">AMETH_4442</name>
</gene>
<dbReference type="AlphaFoldDB" id="A0A076MUV8"/>
<proteinExistence type="predicted"/>
<dbReference type="KEGG" id="amq:AMETH_4442"/>